<dbReference type="InterPro" id="IPR038604">
    <property type="entry name" value="HopJ_sf"/>
</dbReference>
<dbReference type="Proteomes" id="UP000672039">
    <property type="component" value="Chromosome"/>
</dbReference>
<keyword evidence="2" id="KW-1185">Reference proteome</keyword>
<sequence length="118" mass="12641">MPINTLLTQLATAPEQIVFADVLATIAAHYTYTPQSFTNGSADDTVSNPAGTNEGSCKLFAFAQLQGLNAAQTLACFGEHYRDVLATPDGTNHANIRTFMRHGWAGIHFDGKALQAND</sequence>
<proteinExistence type="predicted"/>
<accession>A0ABX7WU67</accession>
<evidence type="ECO:0000313" key="1">
    <source>
        <dbReference type="EMBL" id="QTR47254.1"/>
    </source>
</evidence>
<evidence type="ECO:0000313" key="2">
    <source>
        <dbReference type="Proteomes" id="UP000672039"/>
    </source>
</evidence>
<dbReference type="Pfam" id="PF08888">
    <property type="entry name" value="HopJ"/>
    <property type="match status" value="1"/>
</dbReference>
<reference evidence="1 2" key="1">
    <citation type="submission" date="2021-04" db="EMBL/GenBank/DDBJ databases">
        <title>Genomics, taxonomy and metabolism of representatives of sulfur bacteria of the genus Thiothrix: Thiothrix fructosivorans QT, Thiothrix unzii A1T and three new species, Thiothrix subterranea sp. nov., Thiothrix litoralis sp. nov. and 'Candidatus Thiothrix anitrata' sp. nov.</title>
        <authorList>
            <person name="Ravin N.V."/>
            <person name="Smolyakov D."/>
            <person name="Rudenko T.S."/>
            <person name="Mardanov A.V."/>
            <person name="Beletsky A.V."/>
            <person name="Markov N.D."/>
            <person name="Fomenkov A.I."/>
            <person name="Roberts R.J."/>
            <person name="Karnachuk O.V."/>
            <person name="Novikov A."/>
            <person name="Grabovich M.Y."/>
        </authorList>
    </citation>
    <scope>NUCLEOTIDE SEQUENCE [LARGE SCALE GENOMIC DNA]</scope>
    <source>
        <strain evidence="1 2">AS</strain>
    </source>
</reference>
<dbReference type="InterPro" id="IPR014984">
    <property type="entry name" value="HopJ"/>
</dbReference>
<gene>
    <name evidence="1" type="ORF">J9253_04765</name>
</gene>
<organism evidence="1 2">
    <name type="scientific">Thiothrix litoralis</name>
    <dbReference type="NCBI Taxonomy" id="2891210"/>
    <lineage>
        <taxon>Bacteria</taxon>
        <taxon>Pseudomonadati</taxon>
        <taxon>Pseudomonadota</taxon>
        <taxon>Gammaproteobacteria</taxon>
        <taxon>Thiotrichales</taxon>
        <taxon>Thiotrichaceae</taxon>
        <taxon>Thiothrix</taxon>
    </lineage>
</organism>
<protein>
    <submittedName>
        <fullName evidence="1">HopJ type III effector protein</fullName>
    </submittedName>
</protein>
<dbReference type="RefSeq" id="WP_210223533.1">
    <property type="nucleotide sequence ID" value="NZ_CP072801.1"/>
</dbReference>
<name>A0ABX7WU67_9GAMM</name>
<dbReference type="EMBL" id="CP072801">
    <property type="protein sequence ID" value="QTR47254.1"/>
    <property type="molecule type" value="Genomic_DNA"/>
</dbReference>
<dbReference type="Gene3D" id="3.20.160.10">
    <property type="entry name" value="vpa0580 domain like"/>
    <property type="match status" value="1"/>
</dbReference>